<dbReference type="Proteomes" id="UP000198915">
    <property type="component" value="Unassembled WGS sequence"/>
</dbReference>
<protein>
    <submittedName>
        <fullName evidence="1">Uncharacterized protein</fullName>
    </submittedName>
</protein>
<proteinExistence type="predicted"/>
<keyword evidence="2" id="KW-1185">Reference proteome</keyword>
<dbReference type="AlphaFoldDB" id="A0A1I4EFV4"/>
<sequence length="293" mass="34563">MVIDMSVNEIRNIEMIKNLVEKKISYREFLKNRGIVRNSRKKFMEAQYLSGTDYWYPFLDIITFQLRLRYLQHAMDLGKEQIVGMLKENSSKYDDYLGNLYSEKSVVIKEEDSVFLQKISIILDVPYHVALYKNVVNLDGDDIIEYKLLDVPQQNPLTIFESVNEDLMNSFNTKRMKTSQDRLIPLNREILPYLLTNSLNGKIILPYEAQKIPLRVDARKNDFTSYELILKSDHIIPLETINTLKKLFRSQFVFSIPAQYRTKRKLCFLTGGTDNILEYVKRFRNMPLAKIYN</sequence>
<accession>A0A1I4EFV4</accession>
<gene>
    <name evidence="1" type="ORF">SAMN05518846_1332</name>
</gene>
<organism evidence="1 2">
    <name type="scientific">Brevibacillus centrosporus</name>
    <dbReference type="NCBI Taxonomy" id="54910"/>
    <lineage>
        <taxon>Bacteria</taxon>
        <taxon>Bacillati</taxon>
        <taxon>Bacillota</taxon>
        <taxon>Bacilli</taxon>
        <taxon>Bacillales</taxon>
        <taxon>Paenibacillaceae</taxon>
        <taxon>Brevibacillus</taxon>
    </lineage>
</organism>
<evidence type="ECO:0000313" key="2">
    <source>
        <dbReference type="Proteomes" id="UP000198915"/>
    </source>
</evidence>
<evidence type="ECO:0000313" key="1">
    <source>
        <dbReference type="EMBL" id="SFL03061.1"/>
    </source>
</evidence>
<dbReference type="EMBL" id="FORT01000033">
    <property type="protein sequence ID" value="SFL03061.1"/>
    <property type="molecule type" value="Genomic_DNA"/>
</dbReference>
<reference evidence="2" key="1">
    <citation type="submission" date="2016-10" db="EMBL/GenBank/DDBJ databases">
        <authorList>
            <person name="Varghese N."/>
            <person name="Submissions S."/>
        </authorList>
    </citation>
    <scope>NUCLEOTIDE SEQUENCE [LARGE SCALE GENOMIC DNA]</scope>
    <source>
        <strain evidence="2">OK042</strain>
    </source>
</reference>
<name>A0A1I4EFV4_9BACL</name>